<dbReference type="HAMAP" id="MF_00605">
    <property type="entry name" value="TrmD"/>
    <property type="match status" value="1"/>
</dbReference>
<comment type="caution">
    <text evidence="15">Lacks conserved residue(s) required for the propagation of feature annotation.</text>
</comment>
<dbReference type="InterPro" id="IPR029026">
    <property type="entry name" value="tRNA_m1G_MTases_N"/>
</dbReference>
<evidence type="ECO:0000256" key="13">
    <source>
        <dbReference type="ARBA" id="ARBA00033392"/>
    </source>
</evidence>
<evidence type="ECO:0000256" key="17">
    <source>
        <dbReference type="RuleBase" id="RU003464"/>
    </source>
</evidence>
<comment type="similarity">
    <text evidence="3 15 17">Belongs to the RNA methyltransferase TrmD family.</text>
</comment>
<dbReference type="FunFam" id="3.40.1280.10:FF:000001">
    <property type="entry name" value="tRNA (guanine-N(1)-)-methyltransferase"/>
    <property type="match status" value="1"/>
</dbReference>
<evidence type="ECO:0000256" key="3">
    <source>
        <dbReference type="ARBA" id="ARBA00007630"/>
    </source>
</evidence>
<evidence type="ECO:0000256" key="5">
    <source>
        <dbReference type="ARBA" id="ARBA00012807"/>
    </source>
</evidence>
<dbReference type="NCBIfam" id="NF000648">
    <property type="entry name" value="PRK00026.1"/>
    <property type="match status" value="1"/>
</dbReference>
<dbReference type="GO" id="GO:0002939">
    <property type="term" value="P:tRNA N1-guanine methylation"/>
    <property type="evidence" value="ECO:0007669"/>
    <property type="project" value="TreeGrafter"/>
</dbReference>
<evidence type="ECO:0000256" key="10">
    <source>
        <dbReference type="ARBA" id="ARBA00022691"/>
    </source>
</evidence>
<evidence type="ECO:0000256" key="11">
    <source>
        <dbReference type="ARBA" id="ARBA00022694"/>
    </source>
</evidence>
<comment type="subunit">
    <text evidence="4 15 17">Homodimer.</text>
</comment>
<keyword evidence="10 15" id="KW-0949">S-adenosyl-L-methionine</keyword>
<comment type="catalytic activity">
    <reaction evidence="14 15 17">
        <text>guanosine(37) in tRNA + S-adenosyl-L-methionine = N(1)-methylguanosine(37) in tRNA + S-adenosyl-L-homocysteine + H(+)</text>
        <dbReference type="Rhea" id="RHEA:36899"/>
        <dbReference type="Rhea" id="RHEA-COMP:10145"/>
        <dbReference type="Rhea" id="RHEA-COMP:10147"/>
        <dbReference type="ChEBI" id="CHEBI:15378"/>
        <dbReference type="ChEBI" id="CHEBI:57856"/>
        <dbReference type="ChEBI" id="CHEBI:59789"/>
        <dbReference type="ChEBI" id="CHEBI:73542"/>
        <dbReference type="ChEBI" id="CHEBI:74269"/>
        <dbReference type="EC" id="2.1.1.228"/>
    </reaction>
</comment>
<dbReference type="CDD" id="cd18080">
    <property type="entry name" value="TrmD-like"/>
    <property type="match status" value="1"/>
</dbReference>
<dbReference type="PANTHER" id="PTHR46417:SF1">
    <property type="entry name" value="TRNA (GUANINE-N(1)-)-METHYLTRANSFERASE"/>
    <property type="match status" value="1"/>
</dbReference>
<accession>A0A1F7KFA0</accession>
<dbReference type="InterPro" id="IPR029028">
    <property type="entry name" value="Alpha/beta_knot_MTases"/>
</dbReference>
<evidence type="ECO:0000256" key="9">
    <source>
        <dbReference type="ARBA" id="ARBA00022679"/>
    </source>
</evidence>
<keyword evidence="8 15" id="KW-0489">Methyltransferase</keyword>
<dbReference type="Gene3D" id="1.10.1270.20">
    <property type="entry name" value="tRNA(m1g37)methyltransferase, domain 2"/>
    <property type="match status" value="1"/>
</dbReference>
<dbReference type="EMBL" id="MGBG01000006">
    <property type="protein sequence ID" value="OGK66530.1"/>
    <property type="molecule type" value="Genomic_DNA"/>
</dbReference>
<keyword evidence="11 15" id="KW-0819">tRNA processing</keyword>
<sequence>MIISVLTLFPQVIEPFLGHSIIKRAVEKNKVQFNLINWRDLTTDKHHTVDEHPYGGGSGMLLMVEPLVKAIKATETKFGPAHKIMLSPQGNLWQQKKAEQISRSLHQKHLMLICGHYEGFDERLLHYINEQISIGEYVLSSGESAAVVIVDSLVRLLPGVLKKNDATTDESFMQVDRQRLYELTDDKEVLKQPEETVTLFEYPQYTKPENFQGHLVPKVLLSGNHAEIQKWRYQQAWKKTKIRQKK</sequence>
<evidence type="ECO:0000256" key="7">
    <source>
        <dbReference type="ARBA" id="ARBA00022490"/>
    </source>
</evidence>
<dbReference type="EC" id="2.1.1.228" evidence="5 15"/>
<evidence type="ECO:0000256" key="1">
    <source>
        <dbReference type="ARBA" id="ARBA00002634"/>
    </source>
</evidence>
<comment type="function">
    <text evidence="1 15 17">Specifically methylates guanosine-37 in various tRNAs.</text>
</comment>
<proteinExistence type="inferred from homology"/>
<evidence type="ECO:0000256" key="12">
    <source>
        <dbReference type="ARBA" id="ARBA00029736"/>
    </source>
</evidence>
<feature type="binding site" evidence="16">
    <location>
        <begin position="134"/>
        <end position="139"/>
    </location>
    <ligand>
        <name>S-adenosyl-L-methionine</name>
        <dbReference type="ChEBI" id="CHEBI:59789"/>
    </ligand>
</feature>
<evidence type="ECO:0000259" key="18">
    <source>
        <dbReference type="Pfam" id="PF01746"/>
    </source>
</evidence>
<evidence type="ECO:0000256" key="15">
    <source>
        <dbReference type="HAMAP-Rule" id="MF_00605"/>
    </source>
</evidence>
<organism evidence="19 20">
    <name type="scientific">Candidatus Roizmanbacteria bacterium RIFOXYA1_FULL_41_12</name>
    <dbReference type="NCBI Taxonomy" id="1802082"/>
    <lineage>
        <taxon>Bacteria</taxon>
        <taxon>Candidatus Roizmaniibacteriota</taxon>
    </lineage>
</organism>
<dbReference type="GO" id="GO:0052906">
    <property type="term" value="F:tRNA (guanine(37)-N1)-methyltransferase activity"/>
    <property type="evidence" value="ECO:0007669"/>
    <property type="project" value="UniProtKB-UniRule"/>
</dbReference>
<dbReference type="InterPro" id="IPR016009">
    <property type="entry name" value="tRNA_MeTrfase_TRMD/TRM10"/>
</dbReference>
<evidence type="ECO:0000256" key="2">
    <source>
        <dbReference type="ARBA" id="ARBA00004496"/>
    </source>
</evidence>
<dbReference type="NCBIfam" id="TIGR00088">
    <property type="entry name" value="trmD"/>
    <property type="match status" value="1"/>
</dbReference>
<dbReference type="Proteomes" id="UP000178450">
    <property type="component" value="Unassembled WGS sequence"/>
</dbReference>
<evidence type="ECO:0000256" key="8">
    <source>
        <dbReference type="ARBA" id="ARBA00022603"/>
    </source>
</evidence>
<protein>
    <recommendedName>
        <fullName evidence="6 15">tRNA (guanine-N(1)-)-methyltransferase</fullName>
        <ecNumber evidence="5 15">2.1.1.228</ecNumber>
    </recommendedName>
    <alternativeName>
        <fullName evidence="12 15">M1G-methyltransferase</fullName>
    </alternativeName>
    <alternativeName>
        <fullName evidence="13 15">tRNA [GM37] methyltransferase</fullName>
    </alternativeName>
</protein>
<evidence type="ECO:0000256" key="4">
    <source>
        <dbReference type="ARBA" id="ARBA00011738"/>
    </source>
</evidence>
<gene>
    <name evidence="15" type="primary">trmD</name>
    <name evidence="19" type="ORF">A2209_00840</name>
</gene>
<dbReference type="InterPro" id="IPR023148">
    <property type="entry name" value="tRNA_m1G_MeTrfase_C_sf"/>
</dbReference>
<dbReference type="InterPro" id="IPR002649">
    <property type="entry name" value="tRNA_m1G_MeTrfase_TrmD"/>
</dbReference>
<dbReference type="Pfam" id="PF01746">
    <property type="entry name" value="tRNA_m1G_MT"/>
    <property type="match status" value="1"/>
</dbReference>
<evidence type="ECO:0000313" key="20">
    <source>
        <dbReference type="Proteomes" id="UP000178450"/>
    </source>
</evidence>
<dbReference type="PIRSF" id="PIRSF000386">
    <property type="entry name" value="tRNA_mtase"/>
    <property type="match status" value="1"/>
</dbReference>
<feature type="binding site" evidence="15 16">
    <location>
        <position position="115"/>
    </location>
    <ligand>
        <name>S-adenosyl-L-methionine</name>
        <dbReference type="ChEBI" id="CHEBI:59789"/>
    </ligand>
</feature>
<feature type="domain" description="tRNA methyltransferase TRMD/TRM10-type" evidence="18">
    <location>
        <begin position="1"/>
        <end position="244"/>
    </location>
</feature>
<evidence type="ECO:0000313" key="19">
    <source>
        <dbReference type="EMBL" id="OGK66530.1"/>
    </source>
</evidence>
<name>A0A1F7KFA0_9BACT</name>
<keyword evidence="9 15" id="KW-0808">Transferase</keyword>
<keyword evidence="7 15" id="KW-0963">Cytoplasm</keyword>
<dbReference type="Gene3D" id="3.40.1280.10">
    <property type="match status" value="1"/>
</dbReference>
<evidence type="ECO:0000256" key="14">
    <source>
        <dbReference type="ARBA" id="ARBA00047783"/>
    </source>
</evidence>
<dbReference type="SUPFAM" id="SSF75217">
    <property type="entry name" value="alpha/beta knot"/>
    <property type="match status" value="1"/>
</dbReference>
<reference evidence="19 20" key="1">
    <citation type="journal article" date="2016" name="Nat. Commun.">
        <title>Thousands of microbial genomes shed light on interconnected biogeochemical processes in an aquifer system.</title>
        <authorList>
            <person name="Anantharaman K."/>
            <person name="Brown C.T."/>
            <person name="Hug L.A."/>
            <person name="Sharon I."/>
            <person name="Castelle C.J."/>
            <person name="Probst A.J."/>
            <person name="Thomas B.C."/>
            <person name="Singh A."/>
            <person name="Wilkins M.J."/>
            <person name="Karaoz U."/>
            <person name="Brodie E.L."/>
            <person name="Williams K.H."/>
            <person name="Hubbard S.S."/>
            <person name="Banfield J.F."/>
        </authorList>
    </citation>
    <scope>NUCLEOTIDE SEQUENCE [LARGE SCALE GENOMIC DNA]</scope>
</reference>
<comment type="caution">
    <text evidence="19">The sequence shown here is derived from an EMBL/GenBank/DDBJ whole genome shotgun (WGS) entry which is preliminary data.</text>
</comment>
<evidence type="ECO:0000256" key="16">
    <source>
        <dbReference type="PIRSR" id="PIRSR000386-1"/>
    </source>
</evidence>
<comment type="subcellular location">
    <subcellularLocation>
        <location evidence="2 15 17">Cytoplasm</location>
    </subcellularLocation>
</comment>
<dbReference type="AlphaFoldDB" id="A0A1F7KFA0"/>
<evidence type="ECO:0000256" key="6">
    <source>
        <dbReference type="ARBA" id="ARBA00014679"/>
    </source>
</evidence>
<dbReference type="PANTHER" id="PTHR46417">
    <property type="entry name" value="TRNA (GUANINE-N(1)-)-METHYLTRANSFERASE"/>
    <property type="match status" value="1"/>
</dbReference>
<dbReference type="GO" id="GO:0005829">
    <property type="term" value="C:cytosol"/>
    <property type="evidence" value="ECO:0007669"/>
    <property type="project" value="TreeGrafter"/>
</dbReference>